<organism evidence="7 8">
    <name type="scientific">Pleurotus ostreatus</name>
    <name type="common">Oyster mushroom</name>
    <name type="synonym">White-rot fungus</name>
    <dbReference type="NCBI Taxonomy" id="5322"/>
    <lineage>
        <taxon>Eukaryota</taxon>
        <taxon>Fungi</taxon>
        <taxon>Dikarya</taxon>
        <taxon>Basidiomycota</taxon>
        <taxon>Agaricomycotina</taxon>
        <taxon>Agaricomycetes</taxon>
        <taxon>Agaricomycetidae</taxon>
        <taxon>Agaricales</taxon>
        <taxon>Pleurotineae</taxon>
        <taxon>Pleurotaceae</taxon>
        <taxon>Pleurotus</taxon>
    </lineage>
</organism>
<evidence type="ECO:0000256" key="4">
    <source>
        <dbReference type="ARBA" id="ARBA00023242"/>
    </source>
</evidence>
<dbReference type="EMBL" id="JACETU010000010">
    <property type="protein sequence ID" value="KAF7419575.1"/>
    <property type="molecule type" value="Genomic_DNA"/>
</dbReference>
<feature type="region of interest" description="Disordered" evidence="5">
    <location>
        <begin position="190"/>
        <end position="360"/>
    </location>
</feature>
<keyword evidence="2" id="KW-0805">Transcription regulation</keyword>
<comment type="subcellular location">
    <subcellularLocation>
        <location evidence="1">Nucleus</location>
    </subcellularLocation>
</comment>
<feature type="compositionally biased region" description="Basic residues" evidence="5">
    <location>
        <begin position="843"/>
        <end position="856"/>
    </location>
</feature>
<dbReference type="Pfam" id="PF10497">
    <property type="entry name" value="zf-4CXXC_R1"/>
    <property type="match status" value="1"/>
</dbReference>
<sequence length="1100" mass="120223">MPKFSSSLDDLNYKPKASSSSIPKRARKRVKPDHPINNHSGSPGKSAGRSPDATYDEKKDIVYLHFAGIPRSSYYACLLNTRFIPSCAGMDPKELVRNGGRDDVETALRNAEIFGMPPARRATERVAEGMSLNWFPWPPARPREGYSELGHRPGSSGEGDGDIWAGPPIPFLDDDATVVDFWSSPHLEAANNADRVPSPTPTRSKKPSISHKKKVISQPTQRKRAIIPGSPIPPEKSVGSPKRSSDQPQVNASRVKRDAAAFNLASKVIRSKVTNDRSRRDASEAEDDTPMFVQGSSSMPSSTPFRKPTHQVDTLQEDNDTPFFIPGSTSTSPFGDLERPSSDKAFASTASPPRFETPTAEMDESALYDYLYGFGAPIVKLPPARFKDDTSESAPTVVNEEPIVLETRSSPVHLDYSDYLHQDELPPSQSASDAVEGATAAVNEEEAGCDTLPSPSSNDYLQPSQYNDDVPLSATAVVNDEEALHKSSPSPIHNDYSDYLHSDALPPSHSRSDGLNAHMKDDDVPAATLPSVLISPARNNYSEYLHPDDDLPHPPLGSPVTHDTFRQNESQLMDELFGGPYPLSDEEIHRSLVNTPPPAYHGTIDPVLLGGGEANDDAPILEQIHSAPSQLSLSCSSSRPPTPPPRNSTSDPIDAPQSQEADTEMEDAASLRKGNSESHLLPTTESSIPAKTPSSSRTHDVPPSRRSAPRTSTAPPKVVVWSVRPKDAKGQELPFPQRVGRQFDFPAAPIQRFCHQCRNRPGRLMMNCTCGKDFCMRCVMMRYDDRIFPFDASAKNRPCPMCMDICNCTQCCLRRKEVYVSSVGACVKIVGEPDNLVLPPPKLKSRHKPSLKRRASRSVSPPPDRPHRVHKRPTKYRSPLPVPDFPAPVYQPMPLPAGPLAYWATIYGMSGQKLATAFTGGDAAEVVIVKPIQPPTTMVADQPAPHSTVPRRFVGKVQPSWGYGPDPYVTDVESDSLQGTRVRRKGKERQRKPPYARRFIGDPSLLYAKFKEDTSETPPLSKDSSDDILGLRDSSPLTPVPSTPGSDVEWVSWEMPKLSPAAAATEAPKRSVSLEDNDVARAIMLALSSTAPWPAPVAQS</sequence>
<feature type="compositionally biased region" description="Basic residues" evidence="5">
    <location>
        <begin position="981"/>
        <end position="995"/>
    </location>
</feature>
<feature type="compositionally biased region" description="Low complexity" evidence="5">
    <location>
        <begin position="628"/>
        <end position="639"/>
    </location>
</feature>
<evidence type="ECO:0000313" key="8">
    <source>
        <dbReference type="Proteomes" id="UP000623687"/>
    </source>
</evidence>
<feature type="region of interest" description="Disordered" evidence="5">
    <location>
        <begin position="1012"/>
        <end position="1048"/>
    </location>
</feature>
<evidence type="ECO:0000256" key="3">
    <source>
        <dbReference type="ARBA" id="ARBA00023163"/>
    </source>
</evidence>
<feature type="region of interest" description="Disordered" evidence="5">
    <location>
        <begin position="972"/>
        <end position="995"/>
    </location>
</feature>
<evidence type="ECO:0000259" key="6">
    <source>
        <dbReference type="Pfam" id="PF10497"/>
    </source>
</evidence>
<feature type="compositionally biased region" description="Polar residues" evidence="5">
    <location>
        <begin position="677"/>
        <end position="696"/>
    </location>
</feature>
<evidence type="ECO:0000313" key="7">
    <source>
        <dbReference type="EMBL" id="KAF7419575.1"/>
    </source>
</evidence>
<dbReference type="VEuPathDB" id="FungiDB:PC9H_002166"/>
<feature type="region of interest" description="Disordered" evidence="5">
    <location>
        <begin position="419"/>
        <end position="467"/>
    </location>
</feature>
<name>A0A8H6ZI10_PLEOS</name>
<evidence type="ECO:0000256" key="2">
    <source>
        <dbReference type="ARBA" id="ARBA00023015"/>
    </source>
</evidence>
<protein>
    <recommendedName>
        <fullName evidence="6">Zinc-finger domain-containing protein</fullName>
    </recommendedName>
</protein>
<feature type="compositionally biased region" description="Basic and acidic residues" evidence="5">
    <location>
        <begin position="273"/>
        <end position="283"/>
    </location>
</feature>
<comment type="caution">
    <text evidence="7">The sequence shown here is derived from an EMBL/GenBank/DDBJ whole genome shotgun (WGS) entry which is preliminary data.</text>
</comment>
<feature type="domain" description="Zinc-finger" evidence="6">
    <location>
        <begin position="753"/>
        <end position="816"/>
    </location>
</feature>
<evidence type="ECO:0000256" key="1">
    <source>
        <dbReference type="ARBA" id="ARBA00004123"/>
    </source>
</evidence>
<feature type="compositionally biased region" description="Polar residues" evidence="5">
    <location>
        <begin position="294"/>
        <end position="304"/>
    </location>
</feature>
<accession>A0A8H6ZI10</accession>
<feature type="compositionally biased region" description="Basic residues" evidence="5">
    <location>
        <begin position="203"/>
        <end position="225"/>
    </location>
</feature>
<feature type="region of interest" description="Disordered" evidence="5">
    <location>
        <begin position="482"/>
        <end position="520"/>
    </location>
</feature>
<dbReference type="GO" id="GO:0005634">
    <property type="term" value="C:nucleus"/>
    <property type="evidence" value="ECO:0007669"/>
    <property type="project" value="UniProtKB-SubCell"/>
</dbReference>
<dbReference type="Proteomes" id="UP000623687">
    <property type="component" value="Unassembled WGS sequence"/>
</dbReference>
<feature type="region of interest" description="Disordered" evidence="5">
    <location>
        <begin position="628"/>
        <end position="717"/>
    </location>
</feature>
<dbReference type="InterPro" id="IPR018866">
    <property type="entry name" value="Znf-4CXXC_R1"/>
</dbReference>
<keyword evidence="3" id="KW-0804">Transcription</keyword>
<keyword evidence="4" id="KW-0539">Nucleus</keyword>
<feature type="region of interest" description="Disordered" evidence="5">
    <location>
        <begin position="1"/>
        <end position="53"/>
    </location>
</feature>
<evidence type="ECO:0000256" key="5">
    <source>
        <dbReference type="SAM" id="MobiDB-lite"/>
    </source>
</evidence>
<dbReference type="AlphaFoldDB" id="A0A8H6ZI10"/>
<reference evidence="7" key="1">
    <citation type="submission" date="2019-07" db="EMBL/GenBank/DDBJ databases">
        <authorList>
            <person name="Palmer J.M."/>
        </authorList>
    </citation>
    <scope>NUCLEOTIDE SEQUENCE</scope>
    <source>
        <strain evidence="7">PC9</strain>
    </source>
</reference>
<gene>
    <name evidence="7" type="ORF">PC9H_002166</name>
</gene>
<keyword evidence="8" id="KW-1185">Reference proteome</keyword>
<proteinExistence type="predicted"/>
<feature type="region of interest" description="Disordered" evidence="5">
    <location>
        <begin position="838"/>
        <end position="878"/>
    </location>
</feature>
<feature type="region of interest" description="Disordered" evidence="5">
    <location>
        <begin position="145"/>
        <end position="166"/>
    </location>
</feature>
<dbReference type="GeneID" id="59372007"/>
<dbReference type="OrthoDB" id="298344at2759"/>
<dbReference type="RefSeq" id="XP_036626429.1">
    <property type="nucleotide sequence ID" value="XM_036771808.1"/>
</dbReference>
<feature type="compositionally biased region" description="Polar residues" evidence="5">
    <location>
        <begin position="453"/>
        <end position="467"/>
    </location>
</feature>